<sequence>MAGGRAARLWTRILHQCFGERAPGQTLEMMLLKLIMRGYRNQMSNSELHHFCECFSGVGNITRELLRAGFKGSAFDSEYTADHNLLDSSGFELVLNCLTALRRHALLITDLECPRPAAGGGELLVRRDGDAFTGNKDNLVLSQVYTRSFGRAVARICRDEWGSHREPVREVQEWWKLDESSSRAKDIRKKLTGWRNSLSFQEKAKLHMARALIMNPEILILEKPLMNLDEAESERVMTVLREYVSNRGVAMSSESRDMRRLLAVGGC</sequence>
<evidence type="ECO:0000313" key="1">
    <source>
        <dbReference type="EMBL" id="CAI3993307.1"/>
    </source>
</evidence>
<dbReference type="InterPro" id="IPR027417">
    <property type="entry name" value="P-loop_NTPase"/>
</dbReference>
<evidence type="ECO:0000313" key="4">
    <source>
        <dbReference type="Proteomes" id="UP001152797"/>
    </source>
</evidence>
<evidence type="ECO:0000313" key="3">
    <source>
        <dbReference type="EMBL" id="CAL4780619.1"/>
    </source>
</evidence>
<dbReference type="EMBL" id="CAMXCT010001813">
    <property type="protein sequence ID" value="CAI3993307.1"/>
    <property type="molecule type" value="Genomic_DNA"/>
</dbReference>
<dbReference type="Proteomes" id="UP001152797">
    <property type="component" value="Unassembled WGS sequence"/>
</dbReference>
<dbReference type="Gene3D" id="3.40.50.300">
    <property type="entry name" value="P-loop containing nucleotide triphosphate hydrolases"/>
    <property type="match status" value="1"/>
</dbReference>
<reference evidence="2" key="2">
    <citation type="submission" date="2024-04" db="EMBL/GenBank/DDBJ databases">
        <authorList>
            <person name="Chen Y."/>
            <person name="Shah S."/>
            <person name="Dougan E. K."/>
            <person name="Thang M."/>
            <person name="Chan C."/>
        </authorList>
    </citation>
    <scope>NUCLEOTIDE SEQUENCE [LARGE SCALE GENOMIC DNA]</scope>
</reference>
<protein>
    <submittedName>
        <fullName evidence="3">Tetratricopeptide repeat protein 30A</fullName>
    </submittedName>
</protein>
<dbReference type="EMBL" id="CAMXCT030001813">
    <property type="protein sequence ID" value="CAL4780619.1"/>
    <property type="molecule type" value="Genomic_DNA"/>
</dbReference>
<dbReference type="SUPFAM" id="SSF52540">
    <property type="entry name" value="P-loop containing nucleoside triphosphate hydrolases"/>
    <property type="match status" value="1"/>
</dbReference>
<dbReference type="AlphaFoldDB" id="A0A9P1G0T2"/>
<proteinExistence type="predicted"/>
<dbReference type="EMBL" id="CAMXCT020001813">
    <property type="protein sequence ID" value="CAL1146682.1"/>
    <property type="molecule type" value="Genomic_DNA"/>
</dbReference>
<keyword evidence="4" id="KW-1185">Reference proteome</keyword>
<comment type="caution">
    <text evidence="1">The sequence shown here is derived from an EMBL/GenBank/DDBJ whole genome shotgun (WGS) entry which is preliminary data.</text>
</comment>
<name>A0A9P1G0T2_9DINO</name>
<evidence type="ECO:0000313" key="2">
    <source>
        <dbReference type="EMBL" id="CAL1146682.1"/>
    </source>
</evidence>
<reference evidence="1" key="1">
    <citation type="submission" date="2022-10" db="EMBL/GenBank/DDBJ databases">
        <authorList>
            <person name="Chen Y."/>
            <person name="Dougan E. K."/>
            <person name="Chan C."/>
            <person name="Rhodes N."/>
            <person name="Thang M."/>
        </authorList>
    </citation>
    <scope>NUCLEOTIDE SEQUENCE</scope>
</reference>
<organism evidence="1">
    <name type="scientific">Cladocopium goreaui</name>
    <dbReference type="NCBI Taxonomy" id="2562237"/>
    <lineage>
        <taxon>Eukaryota</taxon>
        <taxon>Sar</taxon>
        <taxon>Alveolata</taxon>
        <taxon>Dinophyceae</taxon>
        <taxon>Suessiales</taxon>
        <taxon>Symbiodiniaceae</taxon>
        <taxon>Cladocopium</taxon>
    </lineage>
</organism>
<accession>A0A9P1G0T2</accession>
<gene>
    <name evidence="1" type="ORF">C1SCF055_LOCUS20070</name>
</gene>